<evidence type="ECO:0000313" key="1">
    <source>
        <dbReference type="EMBL" id="OSD07382.1"/>
    </source>
</evidence>
<organism evidence="1 2">
    <name type="scientific">Trametes coccinea (strain BRFM310)</name>
    <name type="common">Pycnoporus coccineus</name>
    <dbReference type="NCBI Taxonomy" id="1353009"/>
    <lineage>
        <taxon>Eukaryota</taxon>
        <taxon>Fungi</taxon>
        <taxon>Dikarya</taxon>
        <taxon>Basidiomycota</taxon>
        <taxon>Agaricomycotina</taxon>
        <taxon>Agaricomycetes</taxon>
        <taxon>Polyporales</taxon>
        <taxon>Polyporaceae</taxon>
        <taxon>Trametes</taxon>
    </lineage>
</organism>
<dbReference type="EMBL" id="KZ084088">
    <property type="protein sequence ID" value="OSD07382.1"/>
    <property type="molecule type" value="Genomic_DNA"/>
</dbReference>
<dbReference type="Gene3D" id="3.20.170.20">
    <property type="entry name" value="Protein of unknown function DUF952"/>
    <property type="match status" value="1"/>
</dbReference>
<dbReference type="PANTHER" id="PTHR34129:SF1">
    <property type="entry name" value="DUF952 DOMAIN-CONTAINING PROTEIN"/>
    <property type="match status" value="1"/>
</dbReference>
<dbReference type="OrthoDB" id="3335358at2759"/>
<evidence type="ECO:0008006" key="3">
    <source>
        <dbReference type="Google" id="ProtNLM"/>
    </source>
</evidence>
<gene>
    <name evidence="1" type="ORF">PYCCODRAFT_607232</name>
</gene>
<sequence length="141" mass="15519">MSNTNTVTDYPLPPYVYKILPSPPPTPLPSALPLSDLDRHDGFIHLSTAAQVPTTASLFFASARALSLLKVDTRKTRQAGGTYRWVEGMPGCPHLYAGTEGEWVELGSGNVSDWTEVRREEGQSWEEAFKGLNEAGWLVDE</sequence>
<dbReference type="Pfam" id="PF06108">
    <property type="entry name" value="DUF952"/>
    <property type="match status" value="1"/>
</dbReference>
<keyword evidence="2" id="KW-1185">Reference proteome</keyword>
<dbReference type="InterPro" id="IPR009297">
    <property type="entry name" value="DUF952"/>
</dbReference>
<dbReference type="SUPFAM" id="SSF56399">
    <property type="entry name" value="ADP-ribosylation"/>
    <property type="match status" value="1"/>
</dbReference>
<name>A0A1Y2J5A8_TRAC3</name>
<protein>
    <recommendedName>
        <fullName evidence="3">DUF952-domain-containing protein</fullName>
    </recommendedName>
</protein>
<dbReference type="STRING" id="1353009.A0A1Y2J5A8"/>
<reference evidence="1 2" key="1">
    <citation type="journal article" date="2015" name="Biotechnol. Biofuels">
        <title>Enhanced degradation of softwood versus hardwood by the white-rot fungus Pycnoporus coccineus.</title>
        <authorList>
            <person name="Couturier M."/>
            <person name="Navarro D."/>
            <person name="Chevret D."/>
            <person name="Henrissat B."/>
            <person name="Piumi F."/>
            <person name="Ruiz-Duenas F.J."/>
            <person name="Martinez A.T."/>
            <person name="Grigoriev I.V."/>
            <person name="Riley R."/>
            <person name="Lipzen A."/>
            <person name="Berrin J.G."/>
            <person name="Master E.R."/>
            <person name="Rosso M.N."/>
        </authorList>
    </citation>
    <scope>NUCLEOTIDE SEQUENCE [LARGE SCALE GENOMIC DNA]</scope>
    <source>
        <strain evidence="1 2">BRFM310</strain>
    </source>
</reference>
<dbReference type="PANTHER" id="PTHR34129">
    <property type="entry name" value="BLR1139 PROTEIN"/>
    <property type="match status" value="1"/>
</dbReference>
<accession>A0A1Y2J5A8</accession>
<proteinExistence type="predicted"/>
<dbReference type="Proteomes" id="UP000193067">
    <property type="component" value="Unassembled WGS sequence"/>
</dbReference>
<evidence type="ECO:0000313" key="2">
    <source>
        <dbReference type="Proteomes" id="UP000193067"/>
    </source>
</evidence>
<dbReference type="AlphaFoldDB" id="A0A1Y2J5A8"/>